<feature type="domain" description="EGF-like" evidence="11">
    <location>
        <begin position="144"/>
        <end position="180"/>
    </location>
</feature>
<protein>
    <recommendedName>
        <fullName evidence="16">L-selectin</fullName>
    </recommendedName>
</protein>
<dbReference type="GO" id="GO:0005509">
    <property type="term" value="F:calcium ion binding"/>
    <property type="evidence" value="ECO:0007669"/>
    <property type="project" value="InterPro"/>
</dbReference>
<evidence type="ECO:0008006" key="16">
    <source>
        <dbReference type="Google" id="ProtNLM"/>
    </source>
</evidence>
<evidence type="ECO:0000256" key="4">
    <source>
        <dbReference type="ARBA" id="ARBA00022737"/>
    </source>
</evidence>
<evidence type="ECO:0000256" key="8">
    <source>
        <dbReference type="PROSITE-ProRule" id="PRU00302"/>
    </source>
</evidence>
<dbReference type="Gene3D" id="2.10.70.10">
    <property type="entry name" value="Complement Module, domain 1"/>
    <property type="match status" value="2"/>
</dbReference>
<dbReference type="Pfam" id="PF00008">
    <property type="entry name" value="EGF"/>
    <property type="match status" value="1"/>
</dbReference>
<dbReference type="Gene3D" id="3.10.100.10">
    <property type="entry name" value="Mannose-Binding Protein A, subunit A"/>
    <property type="match status" value="1"/>
</dbReference>
<evidence type="ECO:0000259" key="11">
    <source>
        <dbReference type="PROSITE" id="PS50026"/>
    </source>
</evidence>
<evidence type="ECO:0000256" key="9">
    <source>
        <dbReference type="SAM" id="Phobius"/>
    </source>
</evidence>
<dbReference type="Pfam" id="PF00084">
    <property type="entry name" value="Sushi"/>
    <property type="match status" value="2"/>
</dbReference>
<dbReference type="EMBL" id="JADWDJ010000009">
    <property type="protein sequence ID" value="KAG5276292.1"/>
    <property type="molecule type" value="Genomic_DNA"/>
</dbReference>
<keyword evidence="9" id="KW-1133">Transmembrane helix</keyword>
<dbReference type="PROSITE" id="PS00022">
    <property type="entry name" value="EGF_1"/>
    <property type="match status" value="1"/>
</dbReference>
<dbReference type="SUPFAM" id="SSF57535">
    <property type="entry name" value="Complement control module/SCR domain"/>
    <property type="match status" value="2"/>
</dbReference>
<keyword evidence="5 7" id="KW-1015">Disulfide bond</keyword>
<dbReference type="InterPro" id="IPR001881">
    <property type="entry name" value="EGF-like_Ca-bd_dom"/>
</dbReference>
<dbReference type="CDD" id="cd00054">
    <property type="entry name" value="EGF_CA"/>
    <property type="match status" value="1"/>
</dbReference>
<evidence type="ECO:0000313" key="15">
    <source>
        <dbReference type="Proteomes" id="UP000823561"/>
    </source>
</evidence>
<dbReference type="InterPro" id="IPR018378">
    <property type="entry name" value="C-type_lectin_CS"/>
</dbReference>
<dbReference type="PROSITE" id="PS50923">
    <property type="entry name" value="SUSHI"/>
    <property type="match status" value="2"/>
</dbReference>
<dbReference type="Gene3D" id="2.10.25.10">
    <property type="entry name" value="Laminin"/>
    <property type="match status" value="1"/>
</dbReference>
<comment type="caution">
    <text evidence="14">The sequence shown here is derived from an EMBL/GenBank/DDBJ whole genome shotgun (WGS) entry which is preliminary data.</text>
</comment>
<feature type="transmembrane region" description="Helical" evidence="9">
    <location>
        <begin position="309"/>
        <end position="332"/>
    </location>
</feature>
<evidence type="ECO:0000256" key="10">
    <source>
        <dbReference type="SAM" id="SignalP"/>
    </source>
</evidence>
<evidence type="ECO:0000256" key="5">
    <source>
        <dbReference type="ARBA" id="ARBA00023157"/>
    </source>
</evidence>
<name>A0AAV6GSC7_9TELE</name>
<dbReference type="SMART" id="SM00034">
    <property type="entry name" value="CLECT"/>
    <property type="match status" value="1"/>
</dbReference>
<dbReference type="PROSITE" id="PS50026">
    <property type="entry name" value="EGF_3"/>
    <property type="match status" value="1"/>
</dbReference>
<feature type="domain" description="C-type lectin" evidence="12">
    <location>
        <begin position="23"/>
        <end position="144"/>
    </location>
</feature>
<evidence type="ECO:0000256" key="7">
    <source>
        <dbReference type="PROSITE-ProRule" id="PRU00076"/>
    </source>
</evidence>
<dbReference type="SMART" id="SM00179">
    <property type="entry name" value="EGF_CA"/>
    <property type="match status" value="1"/>
</dbReference>
<dbReference type="PROSITE" id="PS00615">
    <property type="entry name" value="C_TYPE_LECTIN_1"/>
    <property type="match status" value="1"/>
</dbReference>
<dbReference type="SUPFAM" id="SSF56436">
    <property type="entry name" value="C-type lectin-like"/>
    <property type="match status" value="1"/>
</dbReference>
<evidence type="ECO:0000256" key="3">
    <source>
        <dbReference type="ARBA" id="ARBA00022729"/>
    </source>
</evidence>
<comment type="caution">
    <text evidence="7">Lacks conserved residue(s) required for the propagation of feature annotation.</text>
</comment>
<dbReference type="InterPro" id="IPR000436">
    <property type="entry name" value="Sushi_SCR_CCP_dom"/>
</dbReference>
<dbReference type="InterPro" id="IPR016186">
    <property type="entry name" value="C-type_lectin-like/link_sf"/>
</dbReference>
<evidence type="ECO:0000256" key="2">
    <source>
        <dbReference type="ARBA" id="ARBA00022659"/>
    </source>
</evidence>
<evidence type="ECO:0000256" key="1">
    <source>
        <dbReference type="ARBA" id="ARBA00022536"/>
    </source>
</evidence>
<dbReference type="InterPro" id="IPR016187">
    <property type="entry name" value="CTDL_fold"/>
</dbReference>
<dbReference type="Proteomes" id="UP000823561">
    <property type="component" value="Chromosome 9"/>
</dbReference>
<feature type="disulfide bond" evidence="8">
    <location>
        <begin position="215"/>
        <end position="242"/>
    </location>
</feature>
<keyword evidence="6" id="KW-0325">Glycoprotein</keyword>
<evidence type="ECO:0000313" key="14">
    <source>
        <dbReference type="EMBL" id="KAG5276292.1"/>
    </source>
</evidence>
<keyword evidence="1 7" id="KW-0245">EGF-like domain</keyword>
<feature type="disulfide bond" evidence="8">
    <location>
        <begin position="250"/>
        <end position="293"/>
    </location>
</feature>
<keyword evidence="15" id="KW-1185">Reference proteome</keyword>
<sequence length="367" mass="41297">MSRQKPFLFILAFSLSVPGYAVCWTYHSSPHSMNWTVARNYCRTHFTDLVAIQNENETNHLLNTDIIPHRVSSPHYWIGIRKINETWTWVGTNKKQIGIESWAPKEPNSDKDNEDCVEIYINTDIKKGKWNDLDCSKVNYAICYKAQCTSDACSHQGECVETINSFRCLCNPGFQGSHCQTVVKCPKPTAPLNGWMECCDAHDNYFFGTTCKFDCQEGFRREDPGEITCNITGEWSERVPECSAISATSCGVLREPFGGLMNCSGGINDTLMTTCSFQCQPGFLLLGSSEVTCEANGQWRGFRPVCAKYFHLLVAVLSWNVLSAVCCLAYCCRNGRQRKKCHQNGSKHDRLNPAYDATGTLEEPFSP</sequence>
<reference evidence="14" key="1">
    <citation type="submission" date="2020-10" db="EMBL/GenBank/DDBJ databases">
        <title>Chromosome-scale genome assembly of the Allis shad, Alosa alosa.</title>
        <authorList>
            <person name="Margot Z."/>
            <person name="Christophe K."/>
            <person name="Cabau C."/>
            <person name="Louis A."/>
            <person name="Berthelot C."/>
            <person name="Parey E."/>
            <person name="Roest Crollius H."/>
            <person name="Montfort J."/>
            <person name="Robinson-Rechavi M."/>
            <person name="Bucao C."/>
            <person name="Bouchez O."/>
            <person name="Gislard M."/>
            <person name="Lluch J."/>
            <person name="Milhes M."/>
            <person name="Lampietro C."/>
            <person name="Lopez Roques C."/>
            <person name="Donnadieu C."/>
            <person name="Braasch I."/>
            <person name="Desvignes T."/>
            <person name="Postlethwait J."/>
            <person name="Bobe J."/>
            <person name="Guiguen Y."/>
        </authorList>
    </citation>
    <scope>NUCLEOTIDE SEQUENCE</scope>
    <source>
        <strain evidence="14">M-15738</strain>
        <tissue evidence="14">Blood</tissue>
    </source>
</reference>
<dbReference type="InterPro" id="IPR001304">
    <property type="entry name" value="C-type_lectin-like"/>
</dbReference>
<proteinExistence type="predicted"/>
<accession>A0AAV6GSC7</accession>
<dbReference type="SMART" id="SM00032">
    <property type="entry name" value="CCP"/>
    <property type="match status" value="2"/>
</dbReference>
<keyword evidence="9" id="KW-0812">Transmembrane</keyword>
<dbReference type="PROSITE" id="PS50041">
    <property type="entry name" value="C_TYPE_LECTIN_2"/>
    <property type="match status" value="1"/>
</dbReference>
<evidence type="ECO:0000259" key="13">
    <source>
        <dbReference type="PROSITE" id="PS50923"/>
    </source>
</evidence>
<keyword evidence="9" id="KW-0472">Membrane</keyword>
<dbReference type="InterPro" id="IPR035976">
    <property type="entry name" value="Sushi/SCR/CCP_sf"/>
</dbReference>
<evidence type="ECO:0000256" key="6">
    <source>
        <dbReference type="ARBA" id="ARBA00023180"/>
    </source>
</evidence>
<dbReference type="SUPFAM" id="SSF57196">
    <property type="entry name" value="EGF/Laminin"/>
    <property type="match status" value="1"/>
</dbReference>
<keyword evidence="3 10" id="KW-0732">Signal</keyword>
<feature type="signal peptide" evidence="10">
    <location>
        <begin position="1"/>
        <end position="23"/>
    </location>
</feature>
<keyword evidence="4" id="KW-0677">Repeat</keyword>
<gene>
    <name evidence="14" type="ORF">AALO_G00130260</name>
</gene>
<feature type="disulfide bond" evidence="8">
    <location>
        <begin position="279"/>
        <end position="306"/>
    </location>
</feature>
<feature type="chain" id="PRO_5043394832" description="L-selectin" evidence="10">
    <location>
        <begin position="24"/>
        <end position="367"/>
    </location>
</feature>
<dbReference type="Pfam" id="PF00059">
    <property type="entry name" value="Lectin_C"/>
    <property type="match status" value="1"/>
</dbReference>
<dbReference type="PANTHER" id="PTHR19325">
    <property type="entry name" value="COMPLEMENT COMPONENT-RELATED SUSHI DOMAIN-CONTAINING"/>
    <property type="match status" value="1"/>
</dbReference>
<organism evidence="14 15">
    <name type="scientific">Alosa alosa</name>
    <name type="common">allis shad</name>
    <dbReference type="NCBI Taxonomy" id="278164"/>
    <lineage>
        <taxon>Eukaryota</taxon>
        <taxon>Metazoa</taxon>
        <taxon>Chordata</taxon>
        <taxon>Craniata</taxon>
        <taxon>Vertebrata</taxon>
        <taxon>Euteleostomi</taxon>
        <taxon>Actinopterygii</taxon>
        <taxon>Neopterygii</taxon>
        <taxon>Teleostei</taxon>
        <taxon>Clupei</taxon>
        <taxon>Clupeiformes</taxon>
        <taxon>Clupeoidei</taxon>
        <taxon>Clupeidae</taxon>
        <taxon>Alosa</taxon>
    </lineage>
</organism>
<dbReference type="InterPro" id="IPR050350">
    <property type="entry name" value="Compl-Cell_Adhes-Reg"/>
</dbReference>
<feature type="domain" description="Sushi" evidence="13">
    <location>
        <begin position="248"/>
        <end position="308"/>
    </location>
</feature>
<dbReference type="FunFam" id="2.10.25.10:FF:000434">
    <property type="entry name" value="Predicted protein"/>
    <property type="match status" value="1"/>
</dbReference>
<dbReference type="PANTHER" id="PTHR19325:SF575">
    <property type="entry name" value="LOCOMOTION-RELATED PROTEIN HIKARU GENKI"/>
    <property type="match status" value="1"/>
</dbReference>
<feature type="disulfide bond" evidence="7">
    <location>
        <begin position="170"/>
        <end position="179"/>
    </location>
</feature>
<dbReference type="InterPro" id="IPR000742">
    <property type="entry name" value="EGF"/>
</dbReference>
<keyword evidence="2 8" id="KW-0768">Sushi</keyword>
<feature type="domain" description="Sushi" evidence="13">
    <location>
        <begin position="183"/>
        <end position="244"/>
    </location>
</feature>
<evidence type="ECO:0000259" key="12">
    <source>
        <dbReference type="PROSITE" id="PS50041"/>
    </source>
</evidence>
<dbReference type="CDD" id="cd00033">
    <property type="entry name" value="CCP"/>
    <property type="match status" value="2"/>
</dbReference>
<dbReference type="AlphaFoldDB" id="A0AAV6GSC7"/>
<dbReference type="FunFam" id="3.10.100.10:FF:000007">
    <property type="entry name" value="L-selectin"/>
    <property type="match status" value="1"/>
</dbReference>
<dbReference type="PROSITE" id="PS01186">
    <property type="entry name" value="EGF_2"/>
    <property type="match status" value="1"/>
</dbReference>
<dbReference type="SMART" id="SM00181">
    <property type="entry name" value="EGF"/>
    <property type="match status" value="2"/>
</dbReference>